<gene>
    <name evidence="1" type="ORF">DNFV4_04570</name>
</gene>
<name>A0AA86T9D1_9BACT</name>
<dbReference type="AlphaFoldDB" id="A0AA86T9D1"/>
<organism evidence="1 2">
    <name type="scientific">Nitrospira tepida</name>
    <dbReference type="NCBI Taxonomy" id="2973512"/>
    <lineage>
        <taxon>Bacteria</taxon>
        <taxon>Pseudomonadati</taxon>
        <taxon>Nitrospirota</taxon>
        <taxon>Nitrospiria</taxon>
        <taxon>Nitrospirales</taxon>
        <taxon>Nitrospiraceae</taxon>
        <taxon>Nitrospira</taxon>
    </lineage>
</organism>
<evidence type="ECO:0000313" key="1">
    <source>
        <dbReference type="EMBL" id="CAI4034126.1"/>
    </source>
</evidence>
<reference evidence="1" key="1">
    <citation type="submission" date="2022-10" db="EMBL/GenBank/DDBJ databases">
        <authorList>
            <person name="Koch H."/>
        </authorList>
    </citation>
    <scope>NUCLEOTIDE SEQUENCE</scope>
    <source>
        <strain evidence="1">DNF</strain>
    </source>
</reference>
<dbReference type="KEGG" id="nti:DNFV4_04570"/>
<protein>
    <submittedName>
        <fullName evidence="1">Uncharacterized protein</fullName>
    </submittedName>
</protein>
<proteinExistence type="predicted"/>
<evidence type="ECO:0000313" key="2">
    <source>
        <dbReference type="Proteomes" id="UP001179121"/>
    </source>
</evidence>
<keyword evidence="2" id="KW-1185">Reference proteome</keyword>
<sequence length="139" mass="15429">MEIAIIGEGEVLIRFIDRNGQTLMQERLMVSGSPTVEGRRTIDLSVKTIDGIVPLAPVLIRQSNPKQRVLFDGELPSRFTQRRCKEIGCPARIMKEAARGRVALPAEGGSSVRLSDDQVLFRLIKERSRGKADRKKSGS</sequence>
<dbReference type="EMBL" id="OX365700">
    <property type="protein sequence ID" value="CAI4034126.1"/>
    <property type="molecule type" value="Genomic_DNA"/>
</dbReference>
<dbReference type="Proteomes" id="UP001179121">
    <property type="component" value="Chromosome"/>
</dbReference>
<accession>A0AA86T9D1</accession>
<dbReference type="RefSeq" id="WP_289271538.1">
    <property type="nucleotide sequence ID" value="NZ_OX365700.1"/>
</dbReference>